<dbReference type="PANTHER" id="PTHR46397">
    <property type="entry name" value="NUCLEAR HORMONE RECEPTOR FAMILY-RELATED"/>
    <property type="match status" value="1"/>
</dbReference>
<feature type="compositionally biased region" description="Low complexity" evidence="11">
    <location>
        <begin position="368"/>
        <end position="380"/>
    </location>
</feature>
<dbReference type="Pfam" id="PF00105">
    <property type="entry name" value="zf-C4"/>
    <property type="match status" value="1"/>
</dbReference>
<feature type="compositionally biased region" description="Polar residues" evidence="11">
    <location>
        <begin position="327"/>
        <end position="339"/>
    </location>
</feature>
<dbReference type="InterPro" id="IPR001628">
    <property type="entry name" value="Znf_hrmn_rcpt"/>
</dbReference>
<dbReference type="GO" id="GO:0008270">
    <property type="term" value="F:zinc ion binding"/>
    <property type="evidence" value="ECO:0007669"/>
    <property type="project" value="UniProtKB-KW"/>
</dbReference>
<protein>
    <submittedName>
        <fullName evidence="13">Zinc finger, c4 type (Two domains) domain-containing protein</fullName>
    </submittedName>
</protein>
<dbReference type="SUPFAM" id="SSF57716">
    <property type="entry name" value="Glucocorticoid receptor-like (DNA-binding domain)"/>
    <property type="match status" value="1"/>
</dbReference>
<evidence type="ECO:0000259" key="12">
    <source>
        <dbReference type="PROSITE" id="PS51030"/>
    </source>
</evidence>
<feature type="compositionally biased region" description="Basic residues" evidence="11">
    <location>
        <begin position="313"/>
        <end position="323"/>
    </location>
</feature>
<feature type="region of interest" description="Disordered" evidence="11">
    <location>
        <begin position="298"/>
        <end position="380"/>
    </location>
</feature>
<organism evidence="13 14">
    <name type="scientific">Ditylenchus destructor</name>
    <dbReference type="NCBI Taxonomy" id="166010"/>
    <lineage>
        <taxon>Eukaryota</taxon>
        <taxon>Metazoa</taxon>
        <taxon>Ecdysozoa</taxon>
        <taxon>Nematoda</taxon>
        <taxon>Chromadorea</taxon>
        <taxon>Rhabditida</taxon>
        <taxon>Tylenchina</taxon>
        <taxon>Tylenchomorpha</taxon>
        <taxon>Sphaerularioidea</taxon>
        <taxon>Anguinidae</taxon>
        <taxon>Anguininae</taxon>
        <taxon>Ditylenchus</taxon>
    </lineage>
</organism>
<proteinExistence type="inferred from homology"/>
<dbReference type="PROSITE" id="PS00031">
    <property type="entry name" value="NUCLEAR_REC_DBD_1"/>
    <property type="match status" value="1"/>
</dbReference>
<evidence type="ECO:0000313" key="13">
    <source>
        <dbReference type="EMBL" id="KAI1707531.1"/>
    </source>
</evidence>
<keyword evidence="9" id="KW-0675">Receptor</keyword>
<comment type="caution">
    <text evidence="13">The sequence shown here is derived from an EMBL/GenBank/DDBJ whole genome shotgun (WGS) entry which is preliminary data.</text>
</comment>
<evidence type="ECO:0000256" key="1">
    <source>
        <dbReference type="ARBA" id="ARBA00004123"/>
    </source>
</evidence>
<dbReference type="AlphaFoldDB" id="A0AAD4MVN4"/>
<dbReference type="PRINTS" id="PR00047">
    <property type="entry name" value="STROIDFINGER"/>
</dbReference>
<dbReference type="PROSITE" id="PS51030">
    <property type="entry name" value="NUCLEAR_REC_DBD_2"/>
    <property type="match status" value="1"/>
</dbReference>
<keyword evidence="10" id="KW-0539">Nucleus</keyword>
<comment type="subcellular location">
    <subcellularLocation>
        <location evidence="1">Nucleus</location>
    </subcellularLocation>
</comment>
<dbReference type="InterPro" id="IPR049636">
    <property type="entry name" value="HNF4-like_DBD"/>
</dbReference>
<keyword evidence="14" id="KW-1185">Reference proteome</keyword>
<evidence type="ECO:0000256" key="11">
    <source>
        <dbReference type="SAM" id="MobiDB-lite"/>
    </source>
</evidence>
<keyword evidence="6" id="KW-0805">Transcription regulation</keyword>
<dbReference type="Gene3D" id="3.30.50.10">
    <property type="entry name" value="Erythroid Transcription Factor GATA-1, subunit A"/>
    <property type="match status" value="1"/>
</dbReference>
<dbReference type="GO" id="GO:0003700">
    <property type="term" value="F:DNA-binding transcription factor activity"/>
    <property type="evidence" value="ECO:0007669"/>
    <property type="project" value="InterPro"/>
</dbReference>
<dbReference type="GO" id="GO:0005634">
    <property type="term" value="C:nucleus"/>
    <property type="evidence" value="ECO:0007669"/>
    <property type="project" value="UniProtKB-SubCell"/>
</dbReference>
<reference evidence="13" key="1">
    <citation type="submission" date="2022-01" db="EMBL/GenBank/DDBJ databases">
        <title>Genome Sequence Resource for Two Populations of Ditylenchus destructor, the Migratory Endoparasitic Phytonematode.</title>
        <authorList>
            <person name="Zhang H."/>
            <person name="Lin R."/>
            <person name="Xie B."/>
        </authorList>
    </citation>
    <scope>NUCLEOTIDE SEQUENCE</scope>
    <source>
        <strain evidence="13">BazhouSP</strain>
    </source>
</reference>
<dbReference type="GO" id="GO:0000978">
    <property type="term" value="F:RNA polymerase II cis-regulatory region sequence-specific DNA binding"/>
    <property type="evidence" value="ECO:0007669"/>
    <property type="project" value="InterPro"/>
</dbReference>
<keyword evidence="7" id="KW-0238">DNA-binding</keyword>
<evidence type="ECO:0000313" key="14">
    <source>
        <dbReference type="Proteomes" id="UP001201812"/>
    </source>
</evidence>
<evidence type="ECO:0000256" key="8">
    <source>
        <dbReference type="ARBA" id="ARBA00023163"/>
    </source>
</evidence>
<sequence length="661" mass="71293">MSDFTDFWHQHCQGSQSHPTPNLNHQAQATAAGLAAGFFYGNGTAAGTATEAITSIATAYPNINSHHQQTGLHQPSTNTAVSTIGTQSHRLPFPANTDAFPTHQPPHTQPPPPFGAAGMFHPGGPFGFGTTPNSAFTAGFSHPQATQPHPVGTFGSPIQTNPVSSLIPLSAAAAAAATMAAAVGSPFKTHQAHASQGPNLSITGQNRSNMATQLHQANSLSPLLRAEELLQLQNQSQPLGVNNTANLTNGIHRPSSAMAAAATQLFDLSNHNVVTTTNASNSSNSTFVNVSINVSNNGIENMRNGTGHGQGSHQRRGHHHGHHNRDSITSENKSPQNSTNKHHGPTSVRTASIPIETSLGLDGDLGKSNNGSGSPNSNQQQSQQVTCQVCYLAASNGLHFGARTCAACAAFFRRSISDQKRYICKRSQRCVIRPGEAQGYRKMCRNCRMKRCLEIGMLPENVQNKRHRRDYYSFVEQNGALGIAAEPQQTVIPPTQHSLPSLRTPLMANLQQKMMNSPMAPLSNGNINSENSPNNKERHLSGQQLQHFMQSDGCPIKVDGLKMETQIQEHDSIDNKDTSFPNSVEMKKSNEANNNRLEPINHDATPGLGLMLSPNQSQDQQQNQIQSLTVFASDHMEENKTSAVINGHPWFFTQFPLSRNI</sequence>
<name>A0AAD4MVN4_9BILA</name>
<evidence type="ECO:0000256" key="3">
    <source>
        <dbReference type="ARBA" id="ARBA00022723"/>
    </source>
</evidence>
<keyword evidence="5" id="KW-0862">Zinc</keyword>
<evidence type="ECO:0000256" key="4">
    <source>
        <dbReference type="ARBA" id="ARBA00022771"/>
    </source>
</evidence>
<dbReference type="PANTHER" id="PTHR46397:SF3">
    <property type="entry name" value="NR LBD DOMAIN-CONTAINING PROTEIN-RELATED"/>
    <property type="match status" value="1"/>
</dbReference>
<evidence type="ECO:0000256" key="6">
    <source>
        <dbReference type="ARBA" id="ARBA00023015"/>
    </source>
</evidence>
<gene>
    <name evidence="13" type="ORF">DdX_12366</name>
</gene>
<dbReference type="Proteomes" id="UP001201812">
    <property type="component" value="Unassembled WGS sequence"/>
</dbReference>
<feature type="domain" description="Nuclear receptor" evidence="12">
    <location>
        <begin position="384"/>
        <end position="464"/>
    </location>
</feature>
<keyword evidence="4" id="KW-0863">Zinc-finger</keyword>
<keyword evidence="8" id="KW-0804">Transcription</keyword>
<dbReference type="CDD" id="cd06960">
    <property type="entry name" value="NR_DBD_HNF4A"/>
    <property type="match status" value="1"/>
</dbReference>
<dbReference type="SMART" id="SM00399">
    <property type="entry name" value="ZnF_C4"/>
    <property type="match status" value="1"/>
</dbReference>
<evidence type="ECO:0000256" key="5">
    <source>
        <dbReference type="ARBA" id="ARBA00022833"/>
    </source>
</evidence>
<comment type="similarity">
    <text evidence="2">Belongs to the nuclear hormone receptor family.</text>
</comment>
<keyword evidence="3" id="KW-0479">Metal-binding</keyword>
<evidence type="ECO:0000256" key="9">
    <source>
        <dbReference type="ARBA" id="ARBA00023170"/>
    </source>
</evidence>
<evidence type="ECO:0000256" key="7">
    <source>
        <dbReference type="ARBA" id="ARBA00023125"/>
    </source>
</evidence>
<evidence type="ECO:0000256" key="10">
    <source>
        <dbReference type="ARBA" id="ARBA00023242"/>
    </source>
</evidence>
<dbReference type="InterPro" id="IPR013088">
    <property type="entry name" value="Znf_NHR/GATA"/>
</dbReference>
<dbReference type="EMBL" id="JAKKPZ010000040">
    <property type="protein sequence ID" value="KAI1707531.1"/>
    <property type="molecule type" value="Genomic_DNA"/>
</dbReference>
<evidence type="ECO:0000256" key="2">
    <source>
        <dbReference type="ARBA" id="ARBA00005993"/>
    </source>
</evidence>
<accession>A0AAD4MVN4</accession>